<dbReference type="RefSeq" id="WP_144571513.1">
    <property type="nucleotide sequence ID" value="NZ_VLKG01000006.1"/>
</dbReference>
<dbReference type="Gene3D" id="2.60.40.1890">
    <property type="entry name" value="PCu(A)C copper chaperone"/>
    <property type="match status" value="1"/>
</dbReference>
<dbReference type="SUPFAM" id="SSF110087">
    <property type="entry name" value="DR1885-like metal-binding protein"/>
    <property type="match status" value="1"/>
</dbReference>
<feature type="chain" id="PRO_5021877463" description="Copper(I)-binding protein" evidence="1">
    <location>
        <begin position="26"/>
        <end position="162"/>
    </location>
</feature>
<dbReference type="InterPro" id="IPR007410">
    <property type="entry name" value="LpqE-like"/>
</dbReference>
<evidence type="ECO:0000313" key="3">
    <source>
        <dbReference type="Proteomes" id="UP000319627"/>
    </source>
</evidence>
<dbReference type="AlphaFoldDB" id="A0A562I1H9"/>
<dbReference type="InterPro" id="IPR058248">
    <property type="entry name" value="Lxx211020-like"/>
</dbReference>
<evidence type="ECO:0000313" key="2">
    <source>
        <dbReference type="EMBL" id="TWH64860.1"/>
    </source>
</evidence>
<name>A0A562I1H9_9GAMM</name>
<dbReference type="OrthoDB" id="9796962at2"/>
<protein>
    <recommendedName>
        <fullName evidence="4">Copper(I)-binding protein</fullName>
    </recommendedName>
</protein>
<keyword evidence="3" id="KW-1185">Reference proteome</keyword>
<proteinExistence type="predicted"/>
<reference evidence="2 3" key="1">
    <citation type="submission" date="2019-07" db="EMBL/GenBank/DDBJ databases">
        <title>Genomic Encyclopedia of Type Strains, Phase I: the one thousand microbial genomes (KMG-I) project.</title>
        <authorList>
            <person name="Kyrpides N."/>
        </authorList>
    </citation>
    <scope>NUCLEOTIDE SEQUENCE [LARGE SCALE GENOMIC DNA]</scope>
    <source>
        <strain evidence="2 3">DSM 375</strain>
    </source>
</reference>
<feature type="signal peptide" evidence="1">
    <location>
        <begin position="1"/>
        <end position="25"/>
    </location>
</feature>
<organism evidence="2 3">
    <name type="scientific">Azomonas agilis</name>
    <dbReference type="NCBI Taxonomy" id="116849"/>
    <lineage>
        <taxon>Bacteria</taxon>
        <taxon>Pseudomonadati</taxon>
        <taxon>Pseudomonadota</taxon>
        <taxon>Gammaproteobacteria</taxon>
        <taxon>Pseudomonadales</taxon>
        <taxon>Pseudomonadaceae</taxon>
        <taxon>Azomonas</taxon>
    </lineage>
</organism>
<comment type="caution">
    <text evidence="2">The sequence shown here is derived from an EMBL/GenBank/DDBJ whole genome shotgun (WGS) entry which is preliminary data.</text>
</comment>
<dbReference type="Proteomes" id="UP000319627">
    <property type="component" value="Unassembled WGS sequence"/>
</dbReference>
<dbReference type="Pfam" id="PF04314">
    <property type="entry name" value="PCuAC"/>
    <property type="match status" value="1"/>
</dbReference>
<gene>
    <name evidence="2" type="ORF">LX59_01800</name>
</gene>
<dbReference type="PANTHER" id="PTHR36302">
    <property type="entry name" value="BLR7088 PROTEIN"/>
    <property type="match status" value="1"/>
</dbReference>
<accession>A0A562I1H9</accession>
<evidence type="ECO:0008006" key="4">
    <source>
        <dbReference type="Google" id="ProtNLM"/>
    </source>
</evidence>
<dbReference type="InterPro" id="IPR036182">
    <property type="entry name" value="PCuAC_sf"/>
</dbReference>
<dbReference type="PANTHER" id="PTHR36302:SF1">
    <property type="entry name" value="COPPER CHAPERONE PCU(A)C"/>
    <property type="match status" value="1"/>
</dbReference>
<dbReference type="EMBL" id="VLKG01000006">
    <property type="protein sequence ID" value="TWH64860.1"/>
    <property type="molecule type" value="Genomic_DNA"/>
</dbReference>
<sequence length="162" mass="17336">MMPSRLMTLMMLGLCIGVSTAIAMAAESETGIQISKVWSRAMPATATTGVVYFQLDNHGAADQLLAVSTPIAETAEIHTHVQHKDMLRMQAITSLELPAHAQVLFEPGSYHVMLNGLKQSLTAGSQFPLSLKFAHTPEQQISVPILEQAPSLSGAPGALHNH</sequence>
<keyword evidence="1" id="KW-0732">Signal</keyword>
<evidence type="ECO:0000256" key="1">
    <source>
        <dbReference type="SAM" id="SignalP"/>
    </source>
</evidence>